<dbReference type="GeneID" id="100825117"/>
<name>A0A0Q3JAY2_BRADI</name>
<proteinExistence type="predicted"/>
<reference evidence="3 4" key="1">
    <citation type="journal article" date="2010" name="Nature">
        <title>Genome sequencing and analysis of the model grass Brachypodium distachyon.</title>
        <authorList>
            <consortium name="International Brachypodium Initiative"/>
        </authorList>
    </citation>
    <scope>NUCLEOTIDE SEQUENCE [LARGE SCALE GENOMIC DNA]</scope>
    <source>
        <strain evidence="3 4">Bd21</strain>
    </source>
</reference>
<reference evidence="4" key="3">
    <citation type="submission" date="2018-08" db="UniProtKB">
        <authorList>
            <consortium name="EnsemblPlants"/>
        </authorList>
    </citation>
    <scope>IDENTIFICATION</scope>
    <source>
        <strain evidence="4">cv. Bd21</strain>
    </source>
</reference>
<evidence type="ECO:0000313" key="5">
    <source>
        <dbReference type="Proteomes" id="UP000008810"/>
    </source>
</evidence>
<dbReference type="STRING" id="15368.A0A0Q3JAY2"/>
<feature type="compositionally biased region" description="Basic and acidic residues" evidence="1">
    <location>
        <begin position="10"/>
        <end position="24"/>
    </location>
</feature>
<keyword evidence="5" id="KW-1185">Reference proteome</keyword>
<evidence type="ECO:0000313" key="3">
    <source>
        <dbReference type="EMBL" id="KQJ95456.1"/>
    </source>
</evidence>
<dbReference type="EMBL" id="CM000882">
    <property type="protein sequence ID" value="KQJ95456.1"/>
    <property type="molecule type" value="Genomic_DNA"/>
</dbReference>
<feature type="region of interest" description="Disordered" evidence="1">
    <location>
        <begin position="1"/>
        <end position="54"/>
    </location>
</feature>
<dbReference type="Gramene" id="KQJ95456">
    <property type="protein sequence ID" value="KQJ95456"/>
    <property type="gene ID" value="BRADI_3g17324v3"/>
</dbReference>
<keyword evidence="2" id="KW-0472">Membrane</keyword>
<dbReference type="RefSeq" id="XP_003573512.1">
    <property type="nucleotide sequence ID" value="XM_003573464.4"/>
</dbReference>
<organism evidence="3">
    <name type="scientific">Brachypodium distachyon</name>
    <name type="common">Purple false brome</name>
    <name type="synonym">Trachynia distachya</name>
    <dbReference type="NCBI Taxonomy" id="15368"/>
    <lineage>
        <taxon>Eukaryota</taxon>
        <taxon>Viridiplantae</taxon>
        <taxon>Streptophyta</taxon>
        <taxon>Embryophyta</taxon>
        <taxon>Tracheophyta</taxon>
        <taxon>Spermatophyta</taxon>
        <taxon>Magnoliopsida</taxon>
        <taxon>Liliopsida</taxon>
        <taxon>Poales</taxon>
        <taxon>Poaceae</taxon>
        <taxon>BOP clade</taxon>
        <taxon>Pooideae</taxon>
        <taxon>Stipodae</taxon>
        <taxon>Brachypodieae</taxon>
        <taxon>Brachypodium</taxon>
    </lineage>
</organism>
<gene>
    <name evidence="4" type="primary">LOC100825117</name>
    <name evidence="3" type="ORF">BRADI_3g17324v3</name>
</gene>
<dbReference type="KEGG" id="bdi:100825117"/>
<reference evidence="3" key="2">
    <citation type="submission" date="2017-06" db="EMBL/GenBank/DDBJ databases">
        <title>WGS assembly of Brachypodium distachyon.</title>
        <authorList>
            <consortium name="The International Brachypodium Initiative"/>
            <person name="Lucas S."/>
            <person name="Harmon-Smith M."/>
            <person name="Lail K."/>
            <person name="Tice H."/>
            <person name="Grimwood J."/>
            <person name="Bruce D."/>
            <person name="Barry K."/>
            <person name="Shu S."/>
            <person name="Lindquist E."/>
            <person name="Wang M."/>
            <person name="Pitluck S."/>
            <person name="Vogel J.P."/>
            <person name="Garvin D.F."/>
            <person name="Mockler T.C."/>
            <person name="Schmutz J."/>
            <person name="Rokhsar D."/>
            <person name="Bevan M.W."/>
        </authorList>
    </citation>
    <scope>NUCLEOTIDE SEQUENCE</scope>
    <source>
        <strain evidence="3">Bd21</strain>
    </source>
</reference>
<feature type="compositionally biased region" description="Basic and acidic residues" evidence="1">
    <location>
        <begin position="34"/>
        <end position="54"/>
    </location>
</feature>
<keyword evidence="2" id="KW-0812">Transmembrane</keyword>
<keyword evidence="2" id="KW-1133">Transmembrane helix</keyword>
<dbReference type="EnsemblPlants" id="KQJ95456">
    <property type="protein sequence ID" value="KQJ95456"/>
    <property type="gene ID" value="BRADI_3g17324v3"/>
</dbReference>
<sequence>MCSAPPKIPKKIEAKQKAKNLEEKRRKKRQEKRRKLEEKRRNNKEKEKKVATKEEQVAKETNFDFWGIIFVTLAAVMSGFRWSMTQILLQP</sequence>
<dbReference type="AlphaFoldDB" id="A0A0Q3JAY2"/>
<protein>
    <submittedName>
        <fullName evidence="3 4">Uncharacterized protein</fullName>
    </submittedName>
</protein>
<evidence type="ECO:0000256" key="2">
    <source>
        <dbReference type="SAM" id="Phobius"/>
    </source>
</evidence>
<accession>A0A0Q3JAY2</accession>
<feature type="transmembrane region" description="Helical" evidence="2">
    <location>
        <begin position="65"/>
        <end position="84"/>
    </location>
</feature>
<evidence type="ECO:0000313" key="4">
    <source>
        <dbReference type="EnsemblPlants" id="KQJ95456"/>
    </source>
</evidence>
<evidence type="ECO:0000256" key="1">
    <source>
        <dbReference type="SAM" id="MobiDB-lite"/>
    </source>
</evidence>
<dbReference type="Proteomes" id="UP000008810">
    <property type="component" value="Chromosome 3"/>
</dbReference>